<dbReference type="SUPFAM" id="SSF51182">
    <property type="entry name" value="RmlC-like cupins"/>
    <property type="match status" value="1"/>
</dbReference>
<dbReference type="EC" id="5.3.1.-" evidence="2"/>
<keyword evidence="1 2" id="KW-0413">Isomerase</keyword>
<dbReference type="GO" id="GO:0008880">
    <property type="term" value="F:glucuronate isomerase activity"/>
    <property type="evidence" value="ECO:0007669"/>
    <property type="project" value="InterPro"/>
</dbReference>
<dbReference type="RefSeq" id="WP_085864684.1">
    <property type="nucleotide sequence ID" value="NZ_FWFT01000003.1"/>
</dbReference>
<dbReference type="Proteomes" id="UP000193623">
    <property type="component" value="Unassembled WGS sequence"/>
</dbReference>
<sequence length="286" mass="32066">MHIPPFDNQNKPIVDVDDPLVPLNYFNIVKLKKGQAFEYAVPGYETCIVPATGTIDVNIEGFKSAGLGERVEDVWDGEPEGVYVPTAAKAEMVCTSDEAEIFVCGARYDKVLDAFDVRKDELDLVQYGSDDTKTHRKIKHILGTKYHDKVGRLLVSELFTVGEGGWSGFPSHKHDTDRRDGPEGDIIETRHDETYNFRFKPNHGSGVQMLQREDGKPGDAYHIVDGSTICLDKGYHPCAVLPGYQMYYFTILGGLSQRSLVQFFQPTHAYQIETIPGIKDMIAKFK</sequence>
<evidence type="ECO:0000256" key="1">
    <source>
        <dbReference type="ARBA" id="ARBA00023235"/>
    </source>
</evidence>
<organism evidence="2 3">
    <name type="scientific">Pseudooctadecabacter jejudonensis</name>
    <dbReference type="NCBI Taxonomy" id="1391910"/>
    <lineage>
        <taxon>Bacteria</taxon>
        <taxon>Pseudomonadati</taxon>
        <taxon>Pseudomonadota</taxon>
        <taxon>Alphaproteobacteria</taxon>
        <taxon>Rhodobacterales</taxon>
        <taxon>Paracoccaceae</taxon>
        <taxon>Pseudooctadecabacter</taxon>
    </lineage>
</organism>
<dbReference type="InterPro" id="IPR024203">
    <property type="entry name" value="Deoxy-glucuronate_isom_IolB"/>
</dbReference>
<dbReference type="PANTHER" id="PTHR39193">
    <property type="entry name" value="5-DEOXY-GLUCURONATE ISOMERASE"/>
    <property type="match status" value="1"/>
</dbReference>
<accession>A0A1Y5SNI9</accession>
<evidence type="ECO:0000313" key="2">
    <source>
        <dbReference type="EMBL" id="SLN44210.1"/>
    </source>
</evidence>
<dbReference type="EMBL" id="FWFT01000003">
    <property type="protein sequence ID" value="SLN44210.1"/>
    <property type="molecule type" value="Genomic_DNA"/>
</dbReference>
<protein>
    <submittedName>
        <fullName evidence="2">5-deoxy-glucuronate isomerase</fullName>
        <ecNumber evidence="2">5.3.1.-</ecNumber>
    </submittedName>
</protein>
<evidence type="ECO:0000313" key="3">
    <source>
        <dbReference type="Proteomes" id="UP000193623"/>
    </source>
</evidence>
<dbReference type="GO" id="GO:0019310">
    <property type="term" value="P:inositol catabolic process"/>
    <property type="evidence" value="ECO:0007669"/>
    <property type="project" value="InterPro"/>
</dbReference>
<dbReference type="Pfam" id="PF04962">
    <property type="entry name" value="KduI"/>
    <property type="match status" value="1"/>
</dbReference>
<keyword evidence="3" id="KW-1185">Reference proteome</keyword>
<dbReference type="InterPro" id="IPR014710">
    <property type="entry name" value="RmlC-like_jellyroll"/>
</dbReference>
<name>A0A1Y5SNI9_9RHOB</name>
<proteinExistence type="predicted"/>
<reference evidence="2 3" key="1">
    <citation type="submission" date="2017-03" db="EMBL/GenBank/DDBJ databases">
        <authorList>
            <person name="Afonso C.L."/>
            <person name="Miller P.J."/>
            <person name="Scott M.A."/>
            <person name="Spackman E."/>
            <person name="Goraichik I."/>
            <person name="Dimitrov K.M."/>
            <person name="Suarez D.L."/>
            <person name="Swayne D.E."/>
        </authorList>
    </citation>
    <scope>NUCLEOTIDE SEQUENCE [LARGE SCALE GENOMIC DNA]</scope>
    <source>
        <strain evidence="2 3">CECT 8397</strain>
    </source>
</reference>
<dbReference type="InterPro" id="IPR021120">
    <property type="entry name" value="KduI/IolB_isomerase"/>
</dbReference>
<gene>
    <name evidence="2" type="primary">iolB</name>
    <name evidence="2" type="ORF">PSJ8397_02286</name>
</gene>
<dbReference type="PANTHER" id="PTHR39193:SF1">
    <property type="entry name" value="5-DEOXY-GLUCURONATE ISOMERASE"/>
    <property type="match status" value="1"/>
</dbReference>
<dbReference type="AlphaFoldDB" id="A0A1Y5SNI9"/>
<dbReference type="OrthoDB" id="6121073at2"/>
<dbReference type="InterPro" id="IPR011051">
    <property type="entry name" value="RmlC_Cupin_sf"/>
</dbReference>
<dbReference type="Gene3D" id="2.60.120.10">
    <property type="entry name" value="Jelly Rolls"/>
    <property type="match status" value="2"/>
</dbReference>